<dbReference type="CDD" id="cd02440">
    <property type="entry name" value="AdoMet_MTases"/>
    <property type="match status" value="1"/>
</dbReference>
<accession>A0A1T3NPA3</accession>
<keyword evidence="3" id="KW-0949">S-adenosyl-L-methionine</keyword>
<dbReference type="RefSeq" id="WP_078979850.1">
    <property type="nucleotide sequence ID" value="NZ_MWQN01000002.1"/>
</dbReference>
<evidence type="ECO:0000313" key="7">
    <source>
        <dbReference type="Proteomes" id="UP000190037"/>
    </source>
</evidence>
<dbReference type="EMBL" id="MWQN01000002">
    <property type="protein sequence ID" value="OPC78649.1"/>
    <property type="molecule type" value="Genomic_DNA"/>
</dbReference>
<feature type="region of interest" description="Disordered" evidence="4">
    <location>
        <begin position="1"/>
        <end position="21"/>
    </location>
</feature>
<dbReference type="Pfam" id="PF08242">
    <property type="entry name" value="Methyltransf_12"/>
    <property type="match status" value="1"/>
</dbReference>
<protein>
    <submittedName>
        <fullName evidence="6">SAM-dependent methyltransferase</fullName>
    </submittedName>
</protein>
<keyword evidence="2 6" id="KW-0808">Transferase</keyword>
<keyword evidence="1 6" id="KW-0489">Methyltransferase</keyword>
<dbReference type="PANTHER" id="PTHR43464:SF19">
    <property type="entry name" value="UBIQUINONE BIOSYNTHESIS O-METHYLTRANSFERASE, MITOCHONDRIAL"/>
    <property type="match status" value="1"/>
</dbReference>
<dbReference type="GO" id="GO:0008168">
    <property type="term" value="F:methyltransferase activity"/>
    <property type="evidence" value="ECO:0007669"/>
    <property type="project" value="UniProtKB-KW"/>
</dbReference>
<dbReference type="OrthoDB" id="9786503at2"/>
<dbReference type="GO" id="GO:0032259">
    <property type="term" value="P:methylation"/>
    <property type="evidence" value="ECO:0007669"/>
    <property type="project" value="UniProtKB-KW"/>
</dbReference>
<dbReference type="AlphaFoldDB" id="A0A1T3NPA3"/>
<evidence type="ECO:0000256" key="2">
    <source>
        <dbReference type="ARBA" id="ARBA00022679"/>
    </source>
</evidence>
<evidence type="ECO:0000256" key="1">
    <source>
        <dbReference type="ARBA" id="ARBA00022603"/>
    </source>
</evidence>
<dbReference type="InterPro" id="IPR029063">
    <property type="entry name" value="SAM-dependent_MTases_sf"/>
</dbReference>
<dbReference type="Proteomes" id="UP000190037">
    <property type="component" value="Unassembled WGS sequence"/>
</dbReference>
<proteinExistence type="predicted"/>
<evidence type="ECO:0000256" key="3">
    <source>
        <dbReference type="ARBA" id="ARBA00022691"/>
    </source>
</evidence>
<organism evidence="6 7">
    <name type="scientific">Embleya scabrispora</name>
    <dbReference type="NCBI Taxonomy" id="159449"/>
    <lineage>
        <taxon>Bacteria</taxon>
        <taxon>Bacillati</taxon>
        <taxon>Actinomycetota</taxon>
        <taxon>Actinomycetes</taxon>
        <taxon>Kitasatosporales</taxon>
        <taxon>Streptomycetaceae</taxon>
        <taxon>Embleya</taxon>
    </lineage>
</organism>
<dbReference type="STRING" id="159449.B4N89_31245"/>
<comment type="caution">
    <text evidence="6">The sequence shown here is derived from an EMBL/GenBank/DDBJ whole genome shotgun (WGS) entry which is preliminary data.</text>
</comment>
<sequence>MTDDKPSTAEPSTAPLTPAESWDARYAEKERIWSGKPNAALVRETADLPPGRALDLGCGEGADAIWLAERGWRVTGVDVSRIALERAAVHAEEAQVADLVDWQWHNLDETFPEGDFDLISAHFLHSHAGIDRDRILRKAVAAVAPGGALLVVGHCGLPPWETAPTPDMALPTPDQVLASLELPDGEWEVLRSEEHERVQNDPEGRPVTRVDNTLMVRRLPKS</sequence>
<name>A0A1T3NPA3_9ACTN</name>
<dbReference type="PANTHER" id="PTHR43464">
    <property type="entry name" value="METHYLTRANSFERASE"/>
    <property type="match status" value="1"/>
</dbReference>
<evidence type="ECO:0000313" key="6">
    <source>
        <dbReference type="EMBL" id="OPC78649.1"/>
    </source>
</evidence>
<keyword evidence="7" id="KW-1185">Reference proteome</keyword>
<dbReference type="InterPro" id="IPR013217">
    <property type="entry name" value="Methyltransf_12"/>
</dbReference>
<reference evidence="6 7" key="1">
    <citation type="submission" date="2017-03" db="EMBL/GenBank/DDBJ databases">
        <title>Draft genome sequence of Streptomyces scabrisporus NF3, endophyte isolated from Amphipterygium adstringens.</title>
        <authorList>
            <person name="Vazquez M."/>
            <person name="Ceapa C.D."/>
            <person name="Rodriguez Luna D."/>
            <person name="Sanchez Esquivel S."/>
        </authorList>
    </citation>
    <scope>NUCLEOTIDE SEQUENCE [LARGE SCALE GENOMIC DNA]</scope>
    <source>
        <strain evidence="6 7">NF3</strain>
    </source>
</reference>
<evidence type="ECO:0000256" key="4">
    <source>
        <dbReference type="SAM" id="MobiDB-lite"/>
    </source>
</evidence>
<dbReference type="SUPFAM" id="SSF53335">
    <property type="entry name" value="S-adenosyl-L-methionine-dependent methyltransferases"/>
    <property type="match status" value="1"/>
</dbReference>
<feature type="domain" description="Methyltransferase type 12" evidence="5">
    <location>
        <begin position="54"/>
        <end position="149"/>
    </location>
</feature>
<gene>
    <name evidence="6" type="ORF">B4N89_31245</name>
</gene>
<evidence type="ECO:0000259" key="5">
    <source>
        <dbReference type="Pfam" id="PF08242"/>
    </source>
</evidence>
<dbReference type="Gene3D" id="3.40.50.150">
    <property type="entry name" value="Vaccinia Virus protein VP39"/>
    <property type="match status" value="1"/>
</dbReference>